<comment type="caution">
    <text evidence="1">The sequence shown here is derived from an EMBL/GenBank/DDBJ whole genome shotgun (WGS) entry which is preliminary data.</text>
</comment>
<evidence type="ECO:0000313" key="1">
    <source>
        <dbReference type="EMBL" id="KKL88486.1"/>
    </source>
</evidence>
<proteinExistence type="predicted"/>
<accession>A0A0F9GD94</accession>
<sequence>NNNDVILVDGDGEVLEDGKISWSKNRIHLVGLGGGFIHSQRARWANSSTGVTAAIDSTVEVSGVGNSFHNIKIVNTGTDAASIACLIDSGEANWYNNCSFMKFSDLNVAGVADVICRSDSCTYTNCEIGFDTLVQSAARATFWIKNSGATRMKHLTMRDCDFVCASSAATKSFILVADTAACSFSNTFTNCTFNNALVSSGSAAALSDAVTSVSGLVEGNLLFVNPGSNALEFCSAVTDQVKAVGFGMSDTNPAQTVGTALTPA</sequence>
<feature type="non-terminal residue" evidence="1">
    <location>
        <position position="1"/>
    </location>
</feature>
<name>A0A0F9GD94_9ZZZZ</name>
<dbReference type="AlphaFoldDB" id="A0A0F9GD94"/>
<evidence type="ECO:0008006" key="2">
    <source>
        <dbReference type="Google" id="ProtNLM"/>
    </source>
</evidence>
<reference evidence="1" key="1">
    <citation type="journal article" date="2015" name="Nature">
        <title>Complex archaea that bridge the gap between prokaryotes and eukaryotes.</title>
        <authorList>
            <person name="Spang A."/>
            <person name="Saw J.H."/>
            <person name="Jorgensen S.L."/>
            <person name="Zaremba-Niedzwiedzka K."/>
            <person name="Martijn J."/>
            <person name="Lind A.E."/>
            <person name="van Eijk R."/>
            <person name="Schleper C."/>
            <person name="Guy L."/>
            <person name="Ettema T.J."/>
        </authorList>
    </citation>
    <scope>NUCLEOTIDE SEQUENCE</scope>
</reference>
<dbReference type="EMBL" id="LAZR01020551">
    <property type="protein sequence ID" value="KKL88486.1"/>
    <property type="molecule type" value="Genomic_DNA"/>
</dbReference>
<organism evidence="1">
    <name type="scientific">marine sediment metagenome</name>
    <dbReference type="NCBI Taxonomy" id="412755"/>
    <lineage>
        <taxon>unclassified sequences</taxon>
        <taxon>metagenomes</taxon>
        <taxon>ecological metagenomes</taxon>
    </lineage>
</organism>
<protein>
    <recommendedName>
        <fullName evidence="2">Right handed beta helix domain-containing protein</fullName>
    </recommendedName>
</protein>
<gene>
    <name evidence="1" type="ORF">LCGC14_1924200</name>
</gene>